<dbReference type="Proteomes" id="UP001501153">
    <property type="component" value="Unassembled WGS sequence"/>
</dbReference>
<gene>
    <name evidence="1" type="ORF">GCM10023185_45060</name>
</gene>
<organism evidence="1 2">
    <name type="scientific">Hymenobacter saemangeumensis</name>
    <dbReference type="NCBI Taxonomy" id="1084522"/>
    <lineage>
        <taxon>Bacteria</taxon>
        <taxon>Pseudomonadati</taxon>
        <taxon>Bacteroidota</taxon>
        <taxon>Cytophagia</taxon>
        <taxon>Cytophagales</taxon>
        <taxon>Hymenobacteraceae</taxon>
        <taxon>Hymenobacter</taxon>
    </lineage>
</organism>
<evidence type="ECO:0000313" key="2">
    <source>
        <dbReference type="Proteomes" id="UP001501153"/>
    </source>
</evidence>
<comment type="caution">
    <text evidence="1">The sequence shown here is derived from an EMBL/GenBank/DDBJ whole genome shotgun (WGS) entry which is preliminary data.</text>
</comment>
<sequence length="147" mass="15847">MFLLLPLLALKCEKDDIVKANRFEITVRVTGTHLDGLGAEMHVSSVLNVLNPTTGPTLTYSYGSSVSQTYTLGTFGIQDQFTAVVAFRNVTCNSSLQPATDSRLRLEVLANGVLVNVVELAPGSRSGSFSCSPYWINTTVGNGDDWD</sequence>
<accession>A0ABP8IT56</accession>
<proteinExistence type="predicted"/>
<protein>
    <submittedName>
        <fullName evidence="1">Uncharacterized protein</fullName>
    </submittedName>
</protein>
<reference evidence="2" key="1">
    <citation type="journal article" date="2019" name="Int. J. Syst. Evol. Microbiol.">
        <title>The Global Catalogue of Microorganisms (GCM) 10K type strain sequencing project: providing services to taxonomists for standard genome sequencing and annotation.</title>
        <authorList>
            <consortium name="The Broad Institute Genomics Platform"/>
            <consortium name="The Broad Institute Genome Sequencing Center for Infectious Disease"/>
            <person name="Wu L."/>
            <person name="Ma J."/>
        </authorList>
    </citation>
    <scope>NUCLEOTIDE SEQUENCE [LARGE SCALE GENOMIC DNA]</scope>
    <source>
        <strain evidence="2">JCM 17923</strain>
    </source>
</reference>
<keyword evidence="2" id="KW-1185">Reference proteome</keyword>
<name>A0ABP8IT56_9BACT</name>
<evidence type="ECO:0000313" key="1">
    <source>
        <dbReference type="EMBL" id="GAA4370518.1"/>
    </source>
</evidence>
<dbReference type="EMBL" id="BAABGZ010000082">
    <property type="protein sequence ID" value="GAA4370518.1"/>
    <property type="molecule type" value="Genomic_DNA"/>
</dbReference>